<accession>A0ABX3NUW4</accession>
<evidence type="ECO:0000313" key="1">
    <source>
        <dbReference type="EMBL" id="OQP45361.1"/>
    </source>
</evidence>
<proteinExistence type="predicted"/>
<protein>
    <submittedName>
        <fullName evidence="1">Uncharacterized protein</fullName>
    </submittedName>
</protein>
<comment type="caution">
    <text evidence="1">The sequence shown here is derived from an EMBL/GenBank/DDBJ whole genome shotgun (WGS) entry which is preliminary data.</text>
</comment>
<keyword evidence="2" id="KW-1185">Reference proteome</keyword>
<organism evidence="1 2">
    <name type="scientific">Niastella koreensis</name>
    <dbReference type="NCBI Taxonomy" id="354356"/>
    <lineage>
        <taxon>Bacteria</taxon>
        <taxon>Pseudomonadati</taxon>
        <taxon>Bacteroidota</taxon>
        <taxon>Chitinophagia</taxon>
        <taxon>Chitinophagales</taxon>
        <taxon>Chitinophagaceae</taxon>
        <taxon>Niastella</taxon>
    </lineage>
</organism>
<gene>
    <name evidence="1" type="ORF">A4D02_33735</name>
</gene>
<sequence length="260" mass="30281">MRIQKLIYLSLVIFLLTNKKSIAQNVNFSAKEDRLARLYSKMENHDSADVYSEKFENEFTSFIKNNPATLNYPFKKLSDSIFSFVHTSDDGNFRIYSWDSETGGTMHFYKVIYQWKANGKVFTSIPKFEETDPGYFCSKIFTVSIGIKPFYLAVTDGTYSSKDSRQSITCYSIEGNKLMDTVRLFRTKTKKLNSIDVSYDFFSVVDRPERPLELITYDDKLNIIYIPVVNDKDQVTKKNILYQLKDGYFEFIGIETGKRK</sequence>
<evidence type="ECO:0000313" key="2">
    <source>
        <dbReference type="Proteomes" id="UP000192277"/>
    </source>
</evidence>
<name>A0ABX3NUW4_9BACT</name>
<reference evidence="1 2" key="1">
    <citation type="submission" date="2016-04" db="EMBL/GenBank/DDBJ databases">
        <authorList>
            <person name="Chen L."/>
            <person name="Zhuang W."/>
            <person name="Wang G."/>
        </authorList>
    </citation>
    <scope>NUCLEOTIDE SEQUENCE [LARGE SCALE GENOMIC DNA]</scope>
    <source>
        <strain evidence="2">GR20</strain>
    </source>
</reference>
<dbReference type="Proteomes" id="UP000192277">
    <property type="component" value="Unassembled WGS sequence"/>
</dbReference>
<dbReference type="EMBL" id="LWBO01000020">
    <property type="protein sequence ID" value="OQP45361.1"/>
    <property type="molecule type" value="Genomic_DNA"/>
</dbReference>